<comment type="caution">
    <text evidence="1">The sequence shown here is derived from an EMBL/GenBank/DDBJ whole genome shotgun (WGS) entry which is preliminary data.</text>
</comment>
<protein>
    <submittedName>
        <fullName evidence="1">Uncharacterized protein</fullName>
    </submittedName>
</protein>
<name>A0ACB9NX05_9MYRT</name>
<reference evidence="2" key="1">
    <citation type="journal article" date="2023" name="Front. Plant Sci.">
        <title>Chromosomal-level genome assembly of Melastoma candidum provides insights into trichome evolution.</title>
        <authorList>
            <person name="Zhong Y."/>
            <person name="Wu W."/>
            <person name="Sun C."/>
            <person name="Zou P."/>
            <person name="Liu Y."/>
            <person name="Dai S."/>
            <person name="Zhou R."/>
        </authorList>
    </citation>
    <scope>NUCLEOTIDE SEQUENCE [LARGE SCALE GENOMIC DNA]</scope>
</reference>
<evidence type="ECO:0000313" key="1">
    <source>
        <dbReference type="EMBL" id="KAI4338795.1"/>
    </source>
</evidence>
<sequence>MSVSVAQSSSFHSPPRFLFPLVSQLLSSSSPSSIRGPDDLRKLHAVVITSGLYRFASIPGRLIARYAGLRDPSSCLGVFRDISPTHNAYHWNTIIRAYAQNALFLDAIGFYSRMRGSGGVIPDAHTMPSVLNACAGLGRVRAGRVVHGQVLEMGFGSDLYIGNALIDMYGRFRDVGSAWKVFDGMRERDVVSWNSLIAACSSNECWEEAMECYFQMRMDGVMSDLYTVSSVLPACGSSASVDEGRLLHCLAEKIGLNEDSRVMNGVLGMYFKFGSLADARKVFDEMVVRDDVSWNTFICGLCGLELFEEAIKFFTEMIVEFTPDLLTSTSVLHACGRSKNLEMGKFVHQYMVEKGMELDTHACNILLDVYIKCYDIQGCRELFGNMENRDIVSWNSVIHGFIQWGMFSDAMQLFREMMNKKEVDPDLVTYVLLSAMPSRLADNFLGKEIHCQTLKLGFSSDVCINNALIDMYAKCSETEDALRIFAHMGDRDVITWNTVIASCVHDNDSCLGFQMVRRMAYEGVRPDAATFVGLLPICSMHAAKRPGKEIHGCIFRLGLETDTPIGNALIEMYSNCGSLECSVRVFECLKDKDLVTWTSLISAYGASGLGRKALETYLEMQTNGVNPDQVALVAILDSCSHSGLVDEGMQIFHSMKDMHGLEPQFEHYSCIVDLLSRSGQLSKAEEFIESTPVKANATVWGTLLSACRESGCLEVAERVSRKIEELGSDDPGHHVLVANVYATLGRWDRAGEVRRSIRSKGMRKDPGRSWTEVDGGGTGQFEELRYLKGMMQ</sequence>
<gene>
    <name evidence="1" type="ORF">MLD38_023806</name>
</gene>
<keyword evidence="2" id="KW-1185">Reference proteome</keyword>
<dbReference type="Proteomes" id="UP001057402">
    <property type="component" value="Chromosome 7"/>
</dbReference>
<organism evidence="1 2">
    <name type="scientific">Melastoma candidum</name>
    <dbReference type="NCBI Taxonomy" id="119954"/>
    <lineage>
        <taxon>Eukaryota</taxon>
        <taxon>Viridiplantae</taxon>
        <taxon>Streptophyta</taxon>
        <taxon>Embryophyta</taxon>
        <taxon>Tracheophyta</taxon>
        <taxon>Spermatophyta</taxon>
        <taxon>Magnoliopsida</taxon>
        <taxon>eudicotyledons</taxon>
        <taxon>Gunneridae</taxon>
        <taxon>Pentapetalae</taxon>
        <taxon>rosids</taxon>
        <taxon>malvids</taxon>
        <taxon>Myrtales</taxon>
        <taxon>Melastomataceae</taxon>
        <taxon>Melastomatoideae</taxon>
        <taxon>Melastomateae</taxon>
        <taxon>Melastoma</taxon>
    </lineage>
</organism>
<accession>A0ACB9NX05</accession>
<evidence type="ECO:0000313" key="2">
    <source>
        <dbReference type="Proteomes" id="UP001057402"/>
    </source>
</evidence>
<dbReference type="EMBL" id="CM042886">
    <property type="protein sequence ID" value="KAI4338795.1"/>
    <property type="molecule type" value="Genomic_DNA"/>
</dbReference>
<proteinExistence type="predicted"/>